<keyword evidence="3" id="KW-1185">Reference proteome</keyword>
<evidence type="ECO:0000313" key="3">
    <source>
        <dbReference type="Proteomes" id="UP000463915"/>
    </source>
</evidence>
<proteinExistence type="predicted"/>
<dbReference type="EMBL" id="MN813687">
    <property type="protein sequence ID" value="QHB37454.1"/>
    <property type="molecule type" value="Genomic_DNA"/>
</dbReference>
<dbReference type="GeneID" id="77924845"/>
<name>A0A6B9LHY7_9CAUD</name>
<organism evidence="2 3">
    <name type="scientific">Mycobacterium phage Onyinye</name>
    <dbReference type="NCBI Taxonomy" id="2686235"/>
    <lineage>
        <taxon>Viruses</taxon>
        <taxon>Duplodnaviria</taxon>
        <taxon>Heunggongvirae</taxon>
        <taxon>Uroviricota</taxon>
        <taxon>Caudoviricetes</taxon>
        <taxon>Onyinyevirus</taxon>
        <taxon>Onyinyevirus onyinye</taxon>
    </lineage>
</organism>
<keyword evidence="1" id="KW-0812">Transmembrane</keyword>
<dbReference type="RefSeq" id="YP_010649297.1">
    <property type="nucleotide sequence ID" value="NC_070765.1"/>
</dbReference>
<evidence type="ECO:0000313" key="2">
    <source>
        <dbReference type="EMBL" id="QHB37454.1"/>
    </source>
</evidence>
<keyword evidence="1" id="KW-0472">Membrane</keyword>
<feature type="transmembrane region" description="Helical" evidence="1">
    <location>
        <begin position="58"/>
        <end position="75"/>
    </location>
</feature>
<sequence length="116" mass="12588">MSANPYRKLDPELPIKQRVEVVTAESPSGATPVDVPAAEVVVVDQKQGTVTFTDKMKAYYHTIITIIGAILVLLNEVTPITDGLPDSWQRGLSVVIVFLTGVANALKSNEKWINAL</sequence>
<keyword evidence="1" id="KW-1133">Transmembrane helix</keyword>
<accession>A0A6B9LHY7</accession>
<reference evidence="2 3" key="1">
    <citation type="submission" date="2019-12" db="EMBL/GenBank/DDBJ databases">
        <authorList>
            <person name="Ayuk M.A."/>
            <person name="Robinson C.J."/>
            <person name="Anderson W.A."/>
            <person name="Ullah H."/>
            <person name="Gugssa A."/>
            <person name="Somiranjan G."/>
            <person name="Allen A."/>
            <person name="Lourds M.F."/>
            <person name="Quagraine B.K."/>
            <person name="Smith M."/>
            <person name="Moore M."/>
            <person name="Oliver J."/>
            <person name="Irabor E."/>
            <person name="Roy S.D."/>
            <person name="Bassey G."/>
            <person name="Louis B.N."/>
            <person name="Adu D."/>
            <person name="Akhimien C.E."/>
            <person name="Annor K."/>
            <person name="Archibald A."/>
            <person name="Ashagre K.C."/>
            <person name="Baity M.R."/>
            <person name="Barnes K.J."/>
            <person name="Barrios L.E."/>
            <person name="Black A.C."/>
            <person name="Bowen'Kauth M.S."/>
            <person name="Bowman K.N."/>
            <person name="Breaux D.L."/>
            <person name="Brooks J.A."/>
            <person name="Bwayili H.A."/>
            <person name="Caine T."/>
            <person name="Williams A.Y."/>
            <person name="Norris L.J."/>
            <person name="Nwozo E.O."/>
            <person name="Prosper P.L."/>
            <person name="Rankin N.A."/>
            <person name="Richardson K.M."/>
            <person name="Robinson D.M."/>
            <person name="Salters D.J."/>
            <person name="Savage M.A."/>
            <person name="Solomon S.M."/>
            <person name="Williams L.R."/>
            <person name="Curtis N."/>
            <person name="Garlena R.A."/>
            <person name="Russell D.A."/>
            <person name="Pope W.H."/>
            <person name="Jacobs-Sera D."/>
            <person name="Hatfull G.F."/>
        </authorList>
    </citation>
    <scope>NUCLEOTIDE SEQUENCE [LARGE SCALE GENOMIC DNA]</scope>
</reference>
<protein>
    <submittedName>
        <fullName evidence="2">Uncharacterized protein</fullName>
    </submittedName>
</protein>
<dbReference type="KEGG" id="vg:77924845"/>
<evidence type="ECO:0000256" key="1">
    <source>
        <dbReference type="SAM" id="Phobius"/>
    </source>
</evidence>
<dbReference type="Proteomes" id="UP000463915">
    <property type="component" value="Segment"/>
</dbReference>
<feature type="transmembrane region" description="Helical" evidence="1">
    <location>
        <begin position="87"/>
        <end position="106"/>
    </location>
</feature>
<gene>
    <name evidence="2" type="primary">48</name>
    <name evidence="2" type="ORF">SEA_ONYINYE_48</name>
</gene>